<evidence type="ECO:0000313" key="7">
    <source>
        <dbReference type="EMBL" id="KAF7130435.1"/>
    </source>
</evidence>
<dbReference type="GO" id="GO:0005634">
    <property type="term" value="C:nucleus"/>
    <property type="evidence" value="ECO:0007669"/>
    <property type="project" value="UniProtKB-SubCell"/>
</dbReference>
<dbReference type="OrthoDB" id="1631244at2759"/>
<dbReference type="AlphaFoldDB" id="A0A834GBB3"/>
<reference evidence="7" key="1">
    <citation type="submission" date="2019-11" db="EMBL/GenBank/DDBJ databases">
        <authorList>
            <person name="Liu Y."/>
            <person name="Hou J."/>
            <person name="Li T.-Q."/>
            <person name="Guan C.-H."/>
            <person name="Wu X."/>
            <person name="Wu H.-Z."/>
            <person name="Ling F."/>
            <person name="Zhang R."/>
            <person name="Shi X.-G."/>
            <person name="Ren J.-P."/>
            <person name="Chen E.-F."/>
            <person name="Sun J.-M."/>
        </authorList>
    </citation>
    <scope>NUCLEOTIDE SEQUENCE</scope>
    <source>
        <strain evidence="7">Adult_tree_wgs_1</strain>
        <tissue evidence="7">Leaves</tissue>
    </source>
</reference>
<evidence type="ECO:0000256" key="4">
    <source>
        <dbReference type="ARBA" id="ARBA00023163"/>
    </source>
</evidence>
<keyword evidence="6" id="KW-1133">Transmembrane helix</keyword>
<keyword evidence="5" id="KW-0539">Nucleus</keyword>
<keyword evidence="8" id="KW-1185">Reference proteome</keyword>
<organism evidence="7 8">
    <name type="scientific">Rhododendron simsii</name>
    <name type="common">Sims's rhododendron</name>
    <dbReference type="NCBI Taxonomy" id="118357"/>
    <lineage>
        <taxon>Eukaryota</taxon>
        <taxon>Viridiplantae</taxon>
        <taxon>Streptophyta</taxon>
        <taxon>Embryophyta</taxon>
        <taxon>Tracheophyta</taxon>
        <taxon>Spermatophyta</taxon>
        <taxon>Magnoliopsida</taxon>
        <taxon>eudicotyledons</taxon>
        <taxon>Gunneridae</taxon>
        <taxon>Pentapetalae</taxon>
        <taxon>asterids</taxon>
        <taxon>Ericales</taxon>
        <taxon>Ericaceae</taxon>
        <taxon>Ericoideae</taxon>
        <taxon>Rhodoreae</taxon>
        <taxon>Rhododendron</taxon>
    </lineage>
</organism>
<keyword evidence="2" id="KW-0805">Transcription regulation</keyword>
<evidence type="ECO:0000256" key="1">
    <source>
        <dbReference type="ARBA" id="ARBA00004123"/>
    </source>
</evidence>
<keyword evidence="6" id="KW-0812">Transmembrane</keyword>
<comment type="subcellular location">
    <subcellularLocation>
        <location evidence="1">Nucleus</location>
    </subcellularLocation>
</comment>
<dbReference type="Gene3D" id="2.40.330.10">
    <property type="entry name" value="DNA-binding pseudobarrel domain"/>
    <property type="match status" value="1"/>
</dbReference>
<proteinExistence type="predicted"/>
<dbReference type="InterPro" id="IPR015300">
    <property type="entry name" value="DNA-bd_pseudobarrel_sf"/>
</dbReference>
<dbReference type="GO" id="GO:0003677">
    <property type="term" value="F:DNA binding"/>
    <property type="evidence" value="ECO:0007669"/>
    <property type="project" value="UniProtKB-KW"/>
</dbReference>
<evidence type="ECO:0000256" key="2">
    <source>
        <dbReference type="ARBA" id="ARBA00023015"/>
    </source>
</evidence>
<evidence type="ECO:0000256" key="6">
    <source>
        <dbReference type="SAM" id="Phobius"/>
    </source>
</evidence>
<sequence length="350" mass="41045">MGTEFPYVRCFPKHKRLADGTVRSVYYLANFAGDITKVASSVPVDDNTFLYKMCAKFQEKYGHFFPVGQRNLWNSQKAMLRWADKMIWFSFLVGSNESMYNDFSKYYGAIFSGVLVFNSFNCALIIVTQFLSDWDERFRNSSKSSVWILLKNRGKVWPVHVVHNQLTDGWPEFWDSHKLRSGFKVVFGCERSWIFEVVVLMHNLEPLYYSWSKTNHELQESSLMPYVADDLGTPRHLRTSCFPSMMSITHHIMQFGYDCASRKCITRVFGRRFRNLFHDTGADEISLNMRNKRWSICKIKNRVDRFSLENFFNSLNLQERDFVLVTAFDAANVNVLVFTGDGVERMYPWT</sequence>
<evidence type="ECO:0000256" key="5">
    <source>
        <dbReference type="ARBA" id="ARBA00023242"/>
    </source>
</evidence>
<evidence type="ECO:0000256" key="3">
    <source>
        <dbReference type="ARBA" id="ARBA00023125"/>
    </source>
</evidence>
<comment type="caution">
    <text evidence="7">The sequence shown here is derived from an EMBL/GenBank/DDBJ whole genome shotgun (WGS) entry which is preliminary data.</text>
</comment>
<keyword evidence="6" id="KW-0472">Membrane</keyword>
<keyword evidence="4" id="KW-0804">Transcription</keyword>
<evidence type="ECO:0000313" key="8">
    <source>
        <dbReference type="Proteomes" id="UP000626092"/>
    </source>
</evidence>
<dbReference type="EMBL" id="WJXA01000010">
    <property type="protein sequence ID" value="KAF7130435.1"/>
    <property type="molecule type" value="Genomic_DNA"/>
</dbReference>
<protein>
    <submittedName>
        <fullName evidence="7">Uncharacterized protein</fullName>
    </submittedName>
</protein>
<gene>
    <name evidence="7" type="ORF">RHSIM_Rhsim10G0210400</name>
</gene>
<dbReference type="SUPFAM" id="SSF101936">
    <property type="entry name" value="DNA-binding pseudobarrel domain"/>
    <property type="match status" value="1"/>
</dbReference>
<name>A0A834GBB3_RHOSS</name>
<dbReference type="Proteomes" id="UP000626092">
    <property type="component" value="Unassembled WGS sequence"/>
</dbReference>
<feature type="transmembrane region" description="Helical" evidence="6">
    <location>
        <begin position="106"/>
        <end position="131"/>
    </location>
</feature>
<keyword evidence="3" id="KW-0238">DNA-binding</keyword>
<accession>A0A834GBB3</accession>